<organism evidence="2 3">
    <name type="scientific">Prevotella scopos JCM 17725</name>
    <dbReference type="NCBI Taxonomy" id="1236518"/>
    <lineage>
        <taxon>Bacteria</taxon>
        <taxon>Pseudomonadati</taxon>
        <taxon>Bacteroidota</taxon>
        <taxon>Bacteroidia</taxon>
        <taxon>Bacteroidales</taxon>
        <taxon>Prevotellaceae</taxon>
        <taxon>Prevotella</taxon>
    </lineage>
</organism>
<dbReference type="InterPro" id="IPR013830">
    <property type="entry name" value="SGNH_hydro"/>
</dbReference>
<dbReference type="RefSeq" id="WP_025838442.1">
    <property type="nucleotide sequence ID" value="NZ_BAKP01000020.1"/>
</dbReference>
<comment type="caution">
    <text evidence="2">The sequence shown here is derived from an EMBL/GenBank/DDBJ whole genome shotgun (WGS) entry which is preliminary data.</text>
</comment>
<dbReference type="Proteomes" id="UP000184105">
    <property type="component" value="Unassembled WGS sequence"/>
</dbReference>
<proteinExistence type="predicted"/>
<gene>
    <name evidence="2" type="ORF">SAMN05444364_12517</name>
</gene>
<evidence type="ECO:0000313" key="3">
    <source>
        <dbReference type="Proteomes" id="UP000184105"/>
    </source>
</evidence>
<dbReference type="SUPFAM" id="SSF52266">
    <property type="entry name" value="SGNH hydrolase"/>
    <property type="match status" value="1"/>
</dbReference>
<dbReference type="AlphaFoldDB" id="A0AAX2F5N3"/>
<keyword evidence="3" id="KW-1185">Reference proteome</keyword>
<dbReference type="Gene3D" id="3.40.50.1110">
    <property type="entry name" value="SGNH hydrolase"/>
    <property type="match status" value="1"/>
</dbReference>
<dbReference type="CDD" id="cd00229">
    <property type="entry name" value="SGNH_hydrolase"/>
    <property type="match status" value="1"/>
</dbReference>
<evidence type="ECO:0000313" key="2">
    <source>
        <dbReference type="EMBL" id="SHF99884.1"/>
    </source>
</evidence>
<dbReference type="Pfam" id="PF13472">
    <property type="entry name" value="Lipase_GDSL_2"/>
    <property type="match status" value="1"/>
</dbReference>
<dbReference type="EMBL" id="FQWA01000025">
    <property type="protein sequence ID" value="SHF99884.1"/>
    <property type="molecule type" value="Genomic_DNA"/>
</dbReference>
<dbReference type="PANTHER" id="PTHR30383:SF5">
    <property type="entry name" value="SGNH HYDROLASE-TYPE ESTERASE DOMAIN-CONTAINING PROTEIN"/>
    <property type="match status" value="1"/>
</dbReference>
<dbReference type="PANTHER" id="PTHR30383">
    <property type="entry name" value="THIOESTERASE 1/PROTEASE 1/LYSOPHOSPHOLIPASE L1"/>
    <property type="match status" value="1"/>
</dbReference>
<protein>
    <submittedName>
        <fullName evidence="2">Lysophospholipase L1</fullName>
    </submittedName>
</protein>
<dbReference type="InterPro" id="IPR051532">
    <property type="entry name" value="Ester_Hydrolysis_Enzymes"/>
</dbReference>
<reference evidence="2 3" key="1">
    <citation type="submission" date="2016-11" db="EMBL/GenBank/DDBJ databases">
        <authorList>
            <person name="Varghese N."/>
            <person name="Submissions S."/>
        </authorList>
    </citation>
    <scope>NUCLEOTIDE SEQUENCE [LARGE SCALE GENOMIC DNA]</scope>
    <source>
        <strain evidence="2 3">DSM 22613</strain>
    </source>
</reference>
<dbReference type="GO" id="GO:0004622">
    <property type="term" value="F:phosphatidylcholine lysophospholipase activity"/>
    <property type="evidence" value="ECO:0007669"/>
    <property type="project" value="TreeGrafter"/>
</dbReference>
<name>A0AAX2F5N3_9BACT</name>
<sequence length="619" mass="67968">MDTIYNLLKRAKELKEKSQVDSITPEEVGKLHEDTLAYIASLEQSADGLGIKKVYQSKSAMEADTDPVGANGKALRYGQLVSIYDDTHADSSENGNIYAYQKPGWLLMGKVSGGTTLSIAQETGDSATKVMSQKAVTNSIHDSINGIDAIWSDDVEIEGIPQLNSLLKNDGSMVSNNGYVIKEFPLPTYKDGLFLKITGSPLGVYGNDGYCGICVYDTNGTFITQVKSNSYTRIGEKWSQVKVCASTTNIGSISVAYNTAKYPTTDEELLGVRYRKVKLQEVVGDISSSEATAAGVDDFLVFPVKYELGGIIKSFNGGSKPDRRIGIFYVDDVNGGCPTLQSVYQATDTDIVIPRGCSVGFFFDGVAPKYSTKVATKYRMLGKRGYAYGDMTLNLNVHFNIESYKKLPIVSSDKDNASNTIPLHWCSVGTSISARNNNMLGYQTNVRSVLNFSKFTNNAVSGSLAKDGVSQIVKADMYTIEEGINDWWAGSLGTFDDYKNKTRKGFYGAMRSIIDKVYEVNPKAIIILINFAKAKSGSQDWDGRYNGTGAYQEDFANAMIEIGKYESLPVCDWFHLCNINKHNISILMEDGLHPTEEGYKRMASILLDVMKTTLHTFSI</sequence>
<evidence type="ECO:0000259" key="1">
    <source>
        <dbReference type="Pfam" id="PF13472"/>
    </source>
</evidence>
<accession>A0AAX2F5N3</accession>
<dbReference type="InterPro" id="IPR036514">
    <property type="entry name" value="SGNH_hydro_sf"/>
</dbReference>
<feature type="domain" description="SGNH hydrolase-type esterase" evidence="1">
    <location>
        <begin position="437"/>
        <end position="601"/>
    </location>
</feature>